<keyword evidence="1" id="KW-0812">Transmembrane</keyword>
<gene>
    <name evidence="2" type="ORF">J2853_000445</name>
</gene>
<name>A0ABT9Q544_9ACTN</name>
<comment type="caution">
    <text evidence="2">The sequence shown here is derived from an EMBL/GenBank/DDBJ whole genome shotgun (WGS) entry which is preliminary data.</text>
</comment>
<keyword evidence="3" id="KW-1185">Reference proteome</keyword>
<sequence>MTITESELREILTGEGREDHHRGVTVADVDRRVRVIRRRRLRVMSAMAGLGIVAGLAFAVPRVENTMASEDIWTGVMTQPTKTPRIVSTPVGGPVIKDALGGRRYKEGGVRKGFVVANRSSQIMVRLSCSGSLTKAALWIDGKLVKAGPCGGKNPVGTYALWWEGPQDDRASKHTVTGAVLQAGARTPEQLYGTADVEHLLAASEPFDVTWDISVDRMGPPECVNNAIQVDPDTGEIVRLRCEEKPTTPPSVP</sequence>
<accession>A0ABT9Q544</accession>
<protein>
    <submittedName>
        <fullName evidence="2">Uncharacterized protein</fullName>
    </submittedName>
</protein>
<dbReference type="Proteomes" id="UP001225356">
    <property type="component" value="Unassembled WGS sequence"/>
</dbReference>
<evidence type="ECO:0000313" key="3">
    <source>
        <dbReference type="Proteomes" id="UP001225356"/>
    </source>
</evidence>
<reference evidence="2 3" key="1">
    <citation type="submission" date="2023-07" db="EMBL/GenBank/DDBJ databases">
        <title>Sequencing the genomes of 1000 actinobacteria strains.</title>
        <authorList>
            <person name="Klenk H.-P."/>
        </authorList>
    </citation>
    <scope>NUCLEOTIDE SEQUENCE [LARGE SCALE GENOMIC DNA]</scope>
    <source>
        <strain evidence="2 3">DSM 46740</strain>
    </source>
</reference>
<proteinExistence type="predicted"/>
<evidence type="ECO:0000256" key="1">
    <source>
        <dbReference type="SAM" id="Phobius"/>
    </source>
</evidence>
<keyword evidence="1" id="KW-1133">Transmembrane helix</keyword>
<dbReference type="RefSeq" id="WP_307554380.1">
    <property type="nucleotide sequence ID" value="NZ_JAUSQU010000001.1"/>
</dbReference>
<evidence type="ECO:0000313" key="2">
    <source>
        <dbReference type="EMBL" id="MDP9841234.1"/>
    </source>
</evidence>
<organism evidence="2 3">
    <name type="scientific">Streptosporangium lutulentum</name>
    <dbReference type="NCBI Taxonomy" id="1461250"/>
    <lineage>
        <taxon>Bacteria</taxon>
        <taxon>Bacillati</taxon>
        <taxon>Actinomycetota</taxon>
        <taxon>Actinomycetes</taxon>
        <taxon>Streptosporangiales</taxon>
        <taxon>Streptosporangiaceae</taxon>
        <taxon>Streptosporangium</taxon>
    </lineage>
</organism>
<dbReference type="EMBL" id="JAUSQU010000001">
    <property type="protein sequence ID" value="MDP9841234.1"/>
    <property type="molecule type" value="Genomic_DNA"/>
</dbReference>
<keyword evidence="1" id="KW-0472">Membrane</keyword>
<feature type="transmembrane region" description="Helical" evidence="1">
    <location>
        <begin position="41"/>
        <end position="60"/>
    </location>
</feature>